<dbReference type="NCBIfam" id="TIGR03156">
    <property type="entry name" value="GTP_HflX"/>
    <property type="match status" value="1"/>
</dbReference>
<dbReference type="Pfam" id="PF13167">
    <property type="entry name" value="GTP-bdg_N"/>
    <property type="match status" value="1"/>
</dbReference>
<dbReference type="InterPro" id="IPR027417">
    <property type="entry name" value="P-loop_NTPase"/>
</dbReference>
<comment type="subunit">
    <text evidence="5">Monomer. Associates with the 50S ribosomal subunit.</text>
</comment>
<evidence type="ECO:0000256" key="1">
    <source>
        <dbReference type="ARBA" id="ARBA00022723"/>
    </source>
</evidence>
<dbReference type="InterPro" id="IPR030394">
    <property type="entry name" value="G_HFLX_dom"/>
</dbReference>
<proteinExistence type="inferred from homology"/>
<evidence type="ECO:0000259" key="7">
    <source>
        <dbReference type="PROSITE" id="PS51705"/>
    </source>
</evidence>
<keyword evidence="2 5" id="KW-0547">Nucleotide-binding</keyword>
<evidence type="ECO:0000256" key="6">
    <source>
        <dbReference type="SAM" id="Coils"/>
    </source>
</evidence>
<reference evidence="8 9" key="1">
    <citation type="submission" date="2023-02" db="EMBL/GenBank/DDBJ databases">
        <title>Devosia algicola sp. nov., isolated from the phycosphere of marine algae.</title>
        <authorList>
            <person name="Kim J.M."/>
            <person name="Lee J.K."/>
            <person name="Choi B.J."/>
            <person name="Bayburt H."/>
            <person name="Jeon C.O."/>
        </authorList>
    </citation>
    <scope>NUCLEOTIDE SEQUENCE [LARGE SCALE GENOMIC DNA]</scope>
    <source>
        <strain evidence="8 9">G20-9</strain>
    </source>
</reference>
<dbReference type="InterPro" id="IPR006073">
    <property type="entry name" value="GTP-bd"/>
</dbReference>
<dbReference type="PRINTS" id="PR00326">
    <property type="entry name" value="GTP1OBG"/>
</dbReference>
<dbReference type="EMBL" id="CP118246">
    <property type="protein sequence ID" value="WDR03321.1"/>
    <property type="molecule type" value="Genomic_DNA"/>
</dbReference>
<dbReference type="Gene3D" id="6.10.250.2860">
    <property type="match status" value="1"/>
</dbReference>
<evidence type="ECO:0000256" key="3">
    <source>
        <dbReference type="ARBA" id="ARBA00022842"/>
    </source>
</evidence>
<keyword evidence="4 5" id="KW-0342">GTP-binding</keyword>
<name>A0ABY7YPT0_9HYPH</name>
<evidence type="ECO:0000256" key="2">
    <source>
        <dbReference type="ARBA" id="ARBA00022741"/>
    </source>
</evidence>
<evidence type="ECO:0000313" key="8">
    <source>
        <dbReference type="EMBL" id="WDR03321.1"/>
    </source>
</evidence>
<dbReference type="HAMAP" id="MF_00900">
    <property type="entry name" value="GTPase_HflX"/>
    <property type="match status" value="1"/>
</dbReference>
<dbReference type="InterPro" id="IPR032305">
    <property type="entry name" value="GTP-bd_M"/>
</dbReference>
<keyword evidence="5" id="KW-0963">Cytoplasm</keyword>
<feature type="coiled-coil region" evidence="6">
    <location>
        <begin position="187"/>
        <end position="214"/>
    </location>
</feature>
<dbReference type="Gene3D" id="3.40.50.11060">
    <property type="entry name" value="GTPase HflX, N-terminal domain"/>
    <property type="match status" value="1"/>
</dbReference>
<dbReference type="Pfam" id="PF01926">
    <property type="entry name" value="MMR_HSR1"/>
    <property type="match status" value="1"/>
</dbReference>
<comment type="similarity">
    <text evidence="5">Belongs to the TRAFAC class OBG-HflX-like GTPase superfamily. HflX GTPase family.</text>
</comment>
<dbReference type="Proteomes" id="UP001220530">
    <property type="component" value="Chromosome"/>
</dbReference>
<dbReference type="PANTHER" id="PTHR10229">
    <property type="entry name" value="GTP-BINDING PROTEIN HFLX"/>
    <property type="match status" value="1"/>
</dbReference>
<comment type="function">
    <text evidence="5">GTPase that associates with the 50S ribosomal subunit and may have a role during protein synthesis or ribosome biogenesis.</text>
</comment>
<dbReference type="PIRSF" id="PIRSF006809">
    <property type="entry name" value="GTP-binding_hflX_prd"/>
    <property type="match status" value="1"/>
</dbReference>
<gene>
    <name evidence="5 8" type="primary">hflX</name>
    <name evidence="8" type="ORF">PSQ19_03995</name>
</gene>
<dbReference type="InterPro" id="IPR042108">
    <property type="entry name" value="GTPase_HflX_N_sf"/>
</dbReference>
<keyword evidence="6" id="KW-0175">Coiled coil</keyword>
<sequence>MGDSEDGSGRRGGPKPFVDQREVATRAGLVCPDVRGAISQHGLEARKAEFEGLAEAINLNVAFSEVIKVREVKPATFLGGGHVESLRNRIKQDAVDILLVDAALTPIQQRNLERETGAKVLDRTGLILEIFGERAATREGVLQVELAHLNYQKSRLVRSWTHLERQRGSGGYGFMGGPGETQIESDRRQITDRIVLLEDRLEKVKKTRTQQRRQRDDTPFLIVALVGYTNAGKSSIFNRLTGAGVFAEDLLFATLDTRVRKIELPHGREVMLSDTVGFVADLPTDLVAAFRATLEEVTEADVVLHVRDVANPDHHAQARDVLGVLADLGVSPDTTPFVEVWNKLDLVRQDNQENVQYLDTLSPASTVAAAVPVSAKTGEGLDQLRQAIETALSHRSRSYAVTVPHSAGADIGWLHSHAEIITRNPSDEQGSSFVVRVEPRHLTTFLERFNGRISALT</sequence>
<dbReference type="PANTHER" id="PTHR10229:SF0">
    <property type="entry name" value="GTP-BINDING PROTEIN 6-RELATED"/>
    <property type="match status" value="1"/>
</dbReference>
<dbReference type="CDD" id="cd01878">
    <property type="entry name" value="HflX"/>
    <property type="match status" value="1"/>
</dbReference>
<feature type="domain" description="Hflx-type G" evidence="7">
    <location>
        <begin position="221"/>
        <end position="396"/>
    </location>
</feature>
<dbReference type="SUPFAM" id="SSF52540">
    <property type="entry name" value="P-loop containing nucleoside triphosphate hydrolases"/>
    <property type="match status" value="1"/>
</dbReference>
<dbReference type="PROSITE" id="PS51705">
    <property type="entry name" value="G_HFLX"/>
    <property type="match status" value="1"/>
</dbReference>
<evidence type="ECO:0000256" key="5">
    <source>
        <dbReference type="HAMAP-Rule" id="MF_00900"/>
    </source>
</evidence>
<dbReference type="InterPro" id="IPR016496">
    <property type="entry name" value="GTPase_HflX"/>
</dbReference>
<keyword evidence="9" id="KW-1185">Reference proteome</keyword>
<evidence type="ECO:0000256" key="4">
    <source>
        <dbReference type="ARBA" id="ARBA00023134"/>
    </source>
</evidence>
<keyword evidence="1" id="KW-0479">Metal-binding</keyword>
<dbReference type="InterPro" id="IPR045498">
    <property type="entry name" value="HflX_C"/>
</dbReference>
<keyword evidence="3" id="KW-0460">Magnesium</keyword>
<dbReference type="Pfam" id="PF19275">
    <property type="entry name" value="HflX_C"/>
    <property type="match status" value="1"/>
</dbReference>
<evidence type="ECO:0000313" key="9">
    <source>
        <dbReference type="Proteomes" id="UP001220530"/>
    </source>
</evidence>
<dbReference type="InterPro" id="IPR025121">
    <property type="entry name" value="GTPase_HflX_N"/>
</dbReference>
<comment type="subcellular location">
    <subcellularLocation>
        <location evidence="5">Cytoplasm</location>
    </subcellularLocation>
    <text evidence="5">May associate with membranes.</text>
</comment>
<dbReference type="Gene3D" id="3.40.50.300">
    <property type="entry name" value="P-loop containing nucleotide triphosphate hydrolases"/>
    <property type="match status" value="1"/>
</dbReference>
<accession>A0ABY7YPT0</accession>
<dbReference type="RefSeq" id="WP_282219715.1">
    <property type="nucleotide sequence ID" value="NZ_CP118246.1"/>
</dbReference>
<organism evidence="8 9">
    <name type="scientific">Devosia algicola</name>
    <dbReference type="NCBI Taxonomy" id="3026418"/>
    <lineage>
        <taxon>Bacteria</taxon>
        <taxon>Pseudomonadati</taxon>
        <taxon>Pseudomonadota</taxon>
        <taxon>Alphaproteobacteria</taxon>
        <taxon>Hyphomicrobiales</taxon>
        <taxon>Devosiaceae</taxon>
        <taxon>Devosia</taxon>
    </lineage>
</organism>
<dbReference type="Pfam" id="PF16360">
    <property type="entry name" value="GTP-bdg_M"/>
    <property type="match status" value="1"/>
</dbReference>
<protein>
    <recommendedName>
        <fullName evidence="5">GTPase HflX</fullName>
    </recommendedName>
    <alternativeName>
        <fullName evidence="5">GTP-binding protein HflX</fullName>
    </alternativeName>
</protein>